<dbReference type="InterPro" id="IPR018244">
    <property type="entry name" value="Allrgn_V5/Tpx1_CS"/>
</dbReference>
<dbReference type="InterPro" id="IPR002413">
    <property type="entry name" value="V5_allergen-like"/>
</dbReference>
<dbReference type="GO" id="GO:0005576">
    <property type="term" value="C:extracellular region"/>
    <property type="evidence" value="ECO:0007669"/>
    <property type="project" value="InterPro"/>
</dbReference>
<feature type="signal peptide" evidence="2">
    <location>
        <begin position="1"/>
        <end position="18"/>
    </location>
</feature>
<accession>A0A9Q0YR66</accession>
<feature type="transmembrane region" description="Helical" evidence="1">
    <location>
        <begin position="350"/>
        <end position="372"/>
    </location>
</feature>
<keyword evidence="5" id="KW-1185">Reference proteome</keyword>
<protein>
    <submittedName>
        <fullName evidence="4">Peptidase inhibitor 16</fullName>
    </submittedName>
</protein>
<proteinExistence type="predicted"/>
<dbReference type="PROSITE" id="PS01009">
    <property type="entry name" value="CRISP_1"/>
    <property type="match status" value="1"/>
</dbReference>
<evidence type="ECO:0000313" key="4">
    <source>
        <dbReference type="EMBL" id="KAJ8024807.1"/>
    </source>
</evidence>
<dbReference type="PRINTS" id="PR00838">
    <property type="entry name" value="V5ALLERGEN"/>
</dbReference>
<evidence type="ECO:0000256" key="1">
    <source>
        <dbReference type="SAM" id="Phobius"/>
    </source>
</evidence>
<dbReference type="PRINTS" id="PR00837">
    <property type="entry name" value="V5TPXLIKE"/>
</dbReference>
<evidence type="ECO:0000313" key="5">
    <source>
        <dbReference type="Proteomes" id="UP001152320"/>
    </source>
</evidence>
<reference evidence="4" key="1">
    <citation type="submission" date="2021-10" db="EMBL/GenBank/DDBJ databases">
        <title>Tropical sea cucumber genome reveals ecological adaptation and Cuvierian tubules defense mechanism.</title>
        <authorList>
            <person name="Chen T."/>
        </authorList>
    </citation>
    <scope>NUCLEOTIDE SEQUENCE</scope>
    <source>
        <strain evidence="4">Nanhai2018</strain>
        <tissue evidence="4">Muscle</tissue>
    </source>
</reference>
<dbReference type="InterPro" id="IPR014044">
    <property type="entry name" value="CAP_dom"/>
</dbReference>
<keyword evidence="1" id="KW-0812">Transmembrane</keyword>
<evidence type="ECO:0000259" key="3">
    <source>
        <dbReference type="SMART" id="SM00198"/>
    </source>
</evidence>
<sequence>MKRLSEIVLIFHIAVVTCEEFTELTKNEFVRIHNELRSQVNPQASNMEYMVWDKDLAHSARLWSEECIWEHGQPDIEEKYTRYGQNLYIQTGASPSSLAEPSADRVTRNSWYDEVEDYSYDTNSCNPGKACGHYTQVVWAASTKIGCGYAFCSTVEGLAYTNAWLTTCNYHPPGNYRGVRPYKIGVRCSECKGNVTCYNNLCRNCSDPTAPDCVSYEKPNKGIVLRFRGDSSQWWSRLEDRVKSDLKTAVNDFCSSVNTTSCCPGDPNLKQWEPIEDLDMYTKPGSDNTGELFDVIAIPKLPTETQEQCEAAYLPNGVLPKAIKDKDLKTEWREDGLVLSSYEYGENSAPYFPCSFVLTILFPLVHVTLIILN</sequence>
<dbReference type="SMART" id="SM00198">
    <property type="entry name" value="SCP"/>
    <property type="match status" value="1"/>
</dbReference>
<gene>
    <name evidence="4" type="ORF">HOLleu_34824</name>
</gene>
<name>A0A9Q0YR66_HOLLE</name>
<dbReference type="EMBL" id="JAIZAY010000018">
    <property type="protein sequence ID" value="KAJ8024807.1"/>
    <property type="molecule type" value="Genomic_DNA"/>
</dbReference>
<evidence type="ECO:0000256" key="2">
    <source>
        <dbReference type="SAM" id="SignalP"/>
    </source>
</evidence>
<dbReference type="OrthoDB" id="414826at2759"/>
<dbReference type="Proteomes" id="UP001152320">
    <property type="component" value="Chromosome 18"/>
</dbReference>
<keyword evidence="2" id="KW-0732">Signal</keyword>
<dbReference type="AlphaFoldDB" id="A0A9Q0YR66"/>
<dbReference type="PANTHER" id="PTHR10334">
    <property type="entry name" value="CYSTEINE-RICH SECRETORY PROTEIN-RELATED"/>
    <property type="match status" value="1"/>
</dbReference>
<keyword evidence="1" id="KW-0472">Membrane</keyword>
<feature type="chain" id="PRO_5040281999" evidence="2">
    <location>
        <begin position="19"/>
        <end position="373"/>
    </location>
</feature>
<organism evidence="4 5">
    <name type="scientific">Holothuria leucospilota</name>
    <name type="common">Black long sea cucumber</name>
    <name type="synonym">Mertensiothuria leucospilota</name>
    <dbReference type="NCBI Taxonomy" id="206669"/>
    <lineage>
        <taxon>Eukaryota</taxon>
        <taxon>Metazoa</taxon>
        <taxon>Echinodermata</taxon>
        <taxon>Eleutherozoa</taxon>
        <taxon>Echinozoa</taxon>
        <taxon>Holothuroidea</taxon>
        <taxon>Aspidochirotacea</taxon>
        <taxon>Aspidochirotida</taxon>
        <taxon>Holothuriidae</taxon>
        <taxon>Holothuria</taxon>
    </lineage>
</organism>
<dbReference type="Gene3D" id="3.40.33.10">
    <property type="entry name" value="CAP"/>
    <property type="match status" value="1"/>
</dbReference>
<dbReference type="InterPro" id="IPR001283">
    <property type="entry name" value="CRISP-related"/>
</dbReference>
<dbReference type="Pfam" id="PF00188">
    <property type="entry name" value="CAP"/>
    <property type="match status" value="1"/>
</dbReference>
<dbReference type="SUPFAM" id="SSF55797">
    <property type="entry name" value="PR-1-like"/>
    <property type="match status" value="1"/>
</dbReference>
<comment type="caution">
    <text evidence="4">The sequence shown here is derived from an EMBL/GenBank/DDBJ whole genome shotgun (WGS) entry which is preliminary data.</text>
</comment>
<keyword evidence="1" id="KW-1133">Transmembrane helix</keyword>
<dbReference type="InterPro" id="IPR035940">
    <property type="entry name" value="CAP_sf"/>
</dbReference>
<feature type="domain" description="SCP" evidence="3">
    <location>
        <begin position="24"/>
        <end position="178"/>
    </location>
</feature>